<dbReference type="AlphaFoldDB" id="A0A3R6WXA4"/>
<evidence type="ECO:0000313" key="2">
    <source>
        <dbReference type="Proteomes" id="UP000285712"/>
    </source>
</evidence>
<name>A0A3R6WXA4_APHAT</name>
<organism evidence="1 2">
    <name type="scientific">Aphanomyces astaci</name>
    <name type="common">Crayfish plague agent</name>
    <dbReference type="NCBI Taxonomy" id="112090"/>
    <lineage>
        <taxon>Eukaryota</taxon>
        <taxon>Sar</taxon>
        <taxon>Stramenopiles</taxon>
        <taxon>Oomycota</taxon>
        <taxon>Saprolegniomycetes</taxon>
        <taxon>Saprolegniales</taxon>
        <taxon>Verrucalvaceae</taxon>
        <taxon>Aphanomyces</taxon>
    </lineage>
</organism>
<evidence type="ECO:0000313" key="1">
    <source>
        <dbReference type="EMBL" id="RHY92882.1"/>
    </source>
</evidence>
<evidence type="ECO:0008006" key="3">
    <source>
        <dbReference type="Google" id="ProtNLM"/>
    </source>
</evidence>
<protein>
    <recommendedName>
        <fullName evidence="3">DDE-1 domain-containing protein</fullName>
    </recommendedName>
</protein>
<reference evidence="1 2" key="1">
    <citation type="submission" date="2018-08" db="EMBL/GenBank/DDBJ databases">
        <title>Aphanomyces genome sequencing and annotation.</title>
        <authorList>
            <person name="Minardi D."/>
            <person name="Oidtmann B."/>
            <person name="Van Der Giezen M."/>
            <person name="Studholme D.J."/>
        </authorList>
    </citation>
    <scope>NUCLEOTIDE SEQUENCE [LARGE SCALE GENOMIC DNA]</scope>
    <source>
        <strain evidence="1 2">Sv</strain>
    </source>
</reference>
<sequence>MSGVQRLYESLDMIMVAHNLTPDRMFNMDETAFETRRKSKKVVALTSGIYPLSLEQMTRRFELFKHGGTPSTHVEVEWIEHQATIRSELLLLPSKGKRRTGRKRIDVGGQVLTLSLLAEVDTTKEVQIAAVKQKKLLQAKRAKKKAKRGHGAGVDGAADGHDGVAALDLIACAPIGAEVSGDVGQTVFVI</sequence>
<dbReference type="EMBL" id="QUTG01003154">
    <property type="protein sequence ID" value="RHY92882.1"/>
    <property type="molecule type" value="Genomic_DNA"/>
</dbReference>
<dbReference type="Proteomes" id="UP000285712">
    <property type="component" value="Unassembled WGS sequence"/>
</dbReference>
<accession>A0A3R6WXA4</accession>
<proteinExistence type="predicted"/>
<gene>
    <name evidence="1" type="ORF">DYB35_000507</name>
</gene>
<comment type="caution">
    <text evidence="1">The sequence shown here is derived from an EMBL/GenBank/DDBJ whole genome shotgun (WGS) entry which is preliminary data.</text>
</comment>